<evidence type="ECO:0000313" key="2">
    <source>
        <dbReference type="Proteomes" id="UP000054805"/>
    </source>
</evidence>
<name>A0A0V1IU19_TRIPS</name>
<reference evidence="1 2" key="1">
    <citation type="submission" date="2015-01" db="EMBL/GenBank/DDBJ databases">
        <title>Evolution of Trichinella species and genotypes.</title>
        <authorList>
            <person name="Korhonen P.K."/>
            <person name="Edoardo P."/>
            <person name="Giuseppe L.R."/>
            <person name="Gasser R.B."/>
        </authorList>
    </citation>
    <scope>NUCLEOTIDE SEQUENCE [LARGE SCALE GENOMIC DNA]</scope>
    <source>
        <strain evidence="1">ISS588</strain>
    </source>
</reference>
<sequence length="67" mass="7569">MSGRHVCTDQWPLEQDASFNLPSVRPPHASVNVATLFRLLLIALESLWKRKQASSHLGTQKHHMPPT</sequence>
<keyword evidence="2" id="KW-1185">Reference proteome</keyword>
<gene>
    <name evidence="1" type="ORF">T4B_4258</name>
</gene>
<evidence type="ECO:0000313" key="1">
    <source>
        <dbReference type="EMBL" id="KRZ26318.1"/>
    </source>
</evidence>
<protein>
    <submittedName>
        <fullName evidence="1">Uncharacterized protein</fullName>
    </submittedName>
</protein>
<comment type="caution">
    <text evidence="1">The sequence shown here is derived from an EMBL/GenBank/DDBJ whole genome shotgun (WGS) entry which is preliminary data.</text>
</comment>
<dbReference type="AlphaFoldDB" id="A0A0V1IU19"/>
<organism evidence="1 2">
    <name type="scientific">Trichinella pseudospiralis</name>
    <name type="common">Parasitic roundworm</name>
    <dbReference type="NCBI Taxonomy" id="6337"/>
    <lineage>
        <taxon>Eukaryota</taxon>
        <taxon>Metazoa</taxon>
        <taxon>Ecdysozoa</taxon>
        <taxon>Nematoda</taxon>
        <taxon>Enoplea</taxon>
        <taxon>Dorylaimia</taxon>
        <taxon>Trichinellida</taxon>
        <taxon>Trichinellidae</taxon>
        <taxon>Trichinella</taxon>
    </lineage>
</organism>
<dbReference type="EMBL" id="JYDS01000087">
    <property type="protein sequence ID" value="KRZ26318.1"/>
    <property type="molecule type" value="Genomic_DNA"/>
</dbReference>
<proteinExistence type="predicted"/>
<dbReference type="Proteomes" id="UP000054805">
    <property type="component" value="Unassembled WGS sequence"/>
</dbReference>
<accession>A0A0V1IU19</accession>